<comment type="caution">
    <text evidence="1">The sequence shown here is derived from an EMBL/GenBank/DDBJ whole genome shotgun (WGS) entry which is preliminary data.</text>
</comment>
<reference evidence="1 2" key="1">
    <citation type="submission" date="2011-07" db="EMBL/GenBank/DDBJ databases">
        <title>The Genome Sequence of Prevotella oulorum F0390.</title>
        <authorList>
            <consortium name="The Broad Institute Genome Sequencing Platform"/>
            <consortium name="The Broad Institute Genome Sequencing Center for Infectious Disease"/>
            <person name="Earl A."/>
            <person name="Ward D."/>
            <person name="Feldgarden M."/>
            <person name="Gevers D."/>
            <person name="Izard J."/>
            <person name="Ganesan A."/>
            <person name="Baranova O.V."/>
            <person name="Blanton J.M."/>
            <person name="Tanner A.C."/>
            <person name="Dewhirst F.E."/>
            <person name="Young S.K."/>
            <person name="Zeng Q."/>
            <person name="Gargeya S."/>
            <person name="Fitzgerald M."/>
            <person name="Haas B."/>
            <person name="Abouelleil A."/>
            <person name="Alvarado L."/>
            <person name="Arachchi H.M."/>
            <person name="Berlin A."/>
            <person name="Brown A."/>
            <person name="Chapman S.B."/>
            <person name="Chen Z."/>
            <person name="Dunbar C."/>
            <person name="Freedman E."/>
            <person name="Gearin G."/>
            <person name="Gellesch M."/>
            <person name="Goldberg J."/>
            <person name="Griggs A."/>
            <person name="Gujja S."/>
            <person name="Heiman D."/>
            <person name="Howarth C."/>
            <person name="Larson L."/>
            <person name="Lui A."/>
            <person name="MacDonald P.J.P."/>
            <person name="Mehta T."/>
            <person name="Montmayeur A."/>
            <person name="Murphy C."/>
            <person name="Neiman D."/>
            <person name="Pearson M."/>
            <person name="Priest M."/>
            <person name="Roberts A."/>
            <person name="Saif S."/>
            <person name="Shea T."/>
            <person name="Shenoy N."/>
            <person name="Sisk P."/>
            <person name="Stolte C."/>
            <person name="Sykes S."/>
            <person name="Wortman J."/>
            <person name="Nusbaum C."/>
            <person name="Birren B."/>
        </authorList>
    </citation>
    <scope>NUCLEOTIDE SEQUENCE [LARGE SCALE GENOMIC DNA]</scope>
    <source>
        <strain evidence="1 2">F0390</strain>
    </source>
</reference>
<dbReference type="Pfam" id="PF19570">
    <property type="entry name" value="DUF6088"/>
    <property type="match status" value="1"/>
</dbReference>
<name>G1WBS1_9BACT</name>
<evidence type="ECO:0008006" key="3">
    <source>
        <dbReference type="Google" id="ProtNLM"/>
    </source>
</evidence>
<dbReference type="InterPro" id="IPR045738">
    <property type="entry name" value="DUF6088"/>
</dbReference>
<dbReference type="OrthoDB" id="9798200at2"/>
<organism evidence="1 2">
    <name type="scientific">Segatella oulorum F0390</name>
    <dbReference type="NCBI Taxonomy" id="702438"/>
    <lineage>
        <taxon>Bacteria</taxon>
        <taxon>Pseudomonadati</taxon>
        <taxon>Bacteroidota</taxon>
        <taxon>Bacteroidia</taxon>
        <taxon>Bacteroidales</taxon>
        <taxon>Prevotellaceae</taxon>
        <taxon>Segatella</taxon>
    </lineage>
</organism>
<protein>
    <recommendedName>
        <fullName evidence="3">Transcriptional regulator, AbiEi antitoxin, Type IV TA system</fullName>
    </recommendedName>
</protein>
<dbReference type="HOGENOM" id="CLU_067316_1_0_10"/>
<sequence>MLINSGSTKQILDRLDKMKAPCVCFVSDFTDISSANYVQQVLSIAEQKGLIERLAPGIYCKSVITKFGPLRPSIYEIAEAIAKRDQVEIMPTGATALNILGLSTQVPMKVNYLTTGSSRTVKVDGHEIKFVRSVPRNFAYKSRLMSMLVQALHNIGKGKVTEEDLSALYKLIQDNPAEVPYIKKDISLAPAWMQNVFKEIIK</sequence>
<dbReference type="GeneID" id="95425911"/>
<evidence type="ECO:0000313" key="2">
    <source>
        <dbReference type="Proteomes" id="UP000005141"/>
    </source>
</evidence>
<evidence type="ECO:0000313" key="1">
    <source>
        <dbReference type="EMBL" id="EGV31525.1"/>
    </source>
</evidence>
<gene>
    <name evidence="1" type="ORF">HMPREF9431_01272</name>
</gene>
<dbReference type="RefSeq" id="WP_004380304.1">
    <property type="nucleotide sequence ID" value="NZ_JH114215.1"/>
</dbReference>
<dbReference type="Proteomes" id="UP000005141">
    <property type="component" value="Unassembled WGS sequence"/>
</dbReference>
<dbReference type="EMBL" id="ADGI01000044">
    <property type="protein sequence ID" value="EGV31525.1"/>
    <property type="molecule type" value="Genomic_DNA"/>
</dbReference>
<keyword evidence="2" id="KW-1185">Reference proteome</keyword>
<dbReference type="eggNOG" id="COG5340">
    <property type="taxonomic scope" value="Bacteria"/>
</dbReference>
<dbReference type="AlphaFoldDB" id="G1WBS1"/>
<accession>G1WBS1</accession>
<dbReference type="PATRIC" id="fig|702438.4.peg.1310"/>
<proteinExistence type="predicted"/>